<evidence type="ECO:0000256" key="1">
    <source>
        <dbReference type="ARBA" id="ARBA00010641"/>
    </source>
</evidence>
<evidence type="ECO:0000313" key="8">
    <source>
        <dbReference type="Proteomes" id="UP000321291"/>
    </source>
</evidence>
<organism evidence="7 8">
    <name type="scientific">Arachidicoccus ginsenosidivorans</name>
    <dbReference type="NCBI Taxonomy" id="496057"/>
    <lineage>
        <taxon>Bacteria</taxon>
        <taxon>Pseudomonadati</taxon>
        <taxon>Bacteroidota</taxon>
        <taxon>Chitinophagia</taxon>
        <taxon>Chitinophagales</taxon>
        <taxon>Chitinophagaceae</taxon>
        <taxon>Arachidicoccus</taxon>
    </lineage>
</organism>
<feature type="domain" description="RNA polymerase sigma-70 region 2" evidence="5">
    <location>
        <begin position="22"/>
        <end position="87"/>
    </location>
</feature>
<dbReference type="InterPro" id="IPR014284">
    <property type="entry name" value="RNA_pol_sigma-70_dom"/>
</dbReference>
<dbReference type="Pfam" id="PF04542">
    <property type="entry name" value="Sigma70_r2"/>
    <property type="match status" value="1"/>
</dbReference>
<dbReference type="OrthoDB" id="655312at2"/>
<dbReference type="InterPro" id="IPR039425">
    <property type="entry name" value="RNA_pol_sigma-70-like"/>
</dbReference>
<dbReference type="GO" id="GO:0006352">
    <property type="term" value="P:DNA-templated transcription initiation"/>
    <property type="evidence" value="ECO:0007669"/>
    <property type="project" value="InterPro"/>
</dbReference>
<sequence>MSHQHDQSEQYKDVETQLFTELFREYEQRLFVFVLRILRSEVMAQDIVQEVFLKLWSIKSRIADIENINAFLYKLAENKVYDHLRHAAVEKKAREELWHRIQNSIQDHSQTLIDREYNAIIETAIDRLPPQRKAVYHLSKREGKRHAQIAEALKISPNTVKNHLSEAFKQIGLYVRQNLSSWHLF</sequence>
<dbReference type="SUPFAM" id="SSF88659">
    <property type="entry name" value="Sigma3 and sigma4 domains of RNA polymerase sigma factors"/>
    <property type="match status" value="1"/>
</dbReference>
<feature type="domain" description="RNA polymerase sigma factor 70 region 4 type 2" evidence="6">
    <location>
        <begin position="120"/>
        <end position="170"/>
    </location>
</feature>
<dbReference type="PANTHER" id="PTHR43133">
    <property type="entry name" value="RNA POLYMERASE ECF-TYPE SIGMA FACTO"/>
    <property type="match status" value="1"/>
</dbReference>
<proteinExistence type="inferred from homology"/>
<dbReference type="EMBL" id="CP042434">
    <property type="protein sequence ID" value="QEC70427.1"/>
    <property type="molecule type" value="Genomic_DNA"/>
</dbReference>
<accession>A0A5B8VFP6</accession>
<dbReference type="InterPro" id="IPR013325">
    <property type="entry name" value="RNA_pol_sigma_r2"/>
</dbReference>
<name>A0A5B8VFP6_9BACT</name>
<evidence type="ECO:0000313" key="7">
    <source>
        <dbReference type="EMBL" id="QEC70427.1"/>
    </source>
</evidence>
<evidence type="ECO:0000259" key="5">
    <source>
        <dbReference type="Pfam" id="PF04542"/>
    </source>
</evidence>
<reference evidence="7 8" key="1">
    <citation type="journal article" date="2017" name="Int. J. Syst. Evol. Microbiol.">
        <title>Arachidicoccus ginsenosidivorans sp. nov., with ginsenoside-converting activity isolated from ginseng cultivating soil.</title>
        <authorList>
            <person name="Siddiqi M.Z."/>
            <person name="Aslam Z."/>
            <person name="Im W.T."/>
        </authorList>
    </citation>
    <scope>NUCLEOTIDE SEQUENCE [LARGE SCALE GENOMIC DNA]</scope>
    <source>
        <strain evidence="7 8">Gsoil 809</strain>
    </source>
</reference>
<dbReference type="KEGG" id="agi:FSB73_00555"/>
<dbReference type="RefSeq" id="WP_146779691.1">
    <property type="nucleotide sequence ID" value="NZ_CP042434.1"/>
</dbReference>
<comment type="similarity">
    <text evidence="1">Belongs to the sigma-70 factor family. ECF subfamily.</text>
</comment>
<gene>
    <name evidence="7" type="ORF">FSB73_00555</name>
</gene>
<dbReference type="InterPro" id="IPR014327">
    <property type="entry name" value="RNA_pol_sigma70_bacteroid"/>
</dbReference>
<dbReference type="PANTHER" id="PTHR43133:SF46">
    <property type="entry name" value="RNA POLYMERASE SIGMA-70 FACTOR ECF SUBFAMILY"/>
    <property type="match status" value="1"/>
</dbReference>
<dbReference type="SUPFAM" id="SSF88946">
    <property type="entry name" value="Sigma2 domain of RNA polymerase sigma factors"/>
    <property type="match status" value="1"/>
</dbReference>
<dbReference type="NCBIfam" id="TIGR02937">
    <property type="entry name" value="sigma70-ECF"/>
    <property type="match status" value="1"/>
</dbReference>
<keyword evidence="8" id="KW-1185">Reference proteome</keyword>
<dbReference type="InterPro" id="IPR013249">
    <property type="entry name" value="RNA_pol_sigma70_r4_t2"/>
</dbReference>
<dbReference type="Proteomes" id="UP000321291">
    <property type="component" value="Chromosome"/>
</dbReference>
<dbReference type="Gene3D" id="1.10.10.10">
    <property type="entry name" value="Winged helix-like DNA-binding domain superfamily/Winged helix DNA-binding domain"/>
    <property type="match status" value="1"/>
</dbReference>
<keyword evidence="2" id="KW-0805">Transcription regulation</keyword>
<evidence type="ECO:0000259" key="6">
    <source>
        <dbReference type="Pfam" id="PF08281"/>
    </source>
</evidence>
<dbReference type="AlphaFoldDB" id="A0A5B8VFP6"/>
<dbReference type="GO" id="GO:0003677">
    <property type="term" value="F:DNA binding"/>
    <property type="evidence" value="ECO:0007669"/>
    <property type="project" value="InterPro"/>
</dbReference>
<evidence type="ECO:0000256" key="2">
    <source>
        <dbReference type="ARBA" id="ARBA00023015"/>
    </source>
</evidence>
<keyword evidence="3" id="KW-0731">Sigma factor</keyword>
<dbReference type="Pfam" id="PF08281">
    <property type="entry name" value="Sigma70_r4_2"/>
    <property type="match status" value="1"/>
</dbReference>
<protein>
    <submittedName>
        <fullName evidence="7">RNA polymerase sigma-70 factor</fullName>
    </submittedName>
</protein>
<dbReference type="InterPro" id="IPR007627">
    <property type="entry name" value="RNA_pol_sigma70_r2"/>
</dbReference>
<dbReference type="Gene3D" id="1.10.1740.10">
    <property type="match status" value="1"/>
</dbReference>
<dbReference type="NCBIfam" id="TIGR02985">
    <property type="entry name" value="Sig70_bacteroi1"/>
    <property type="match status" value="1"/>
</dbReference>
<dbReference type="InterPro" id="IPR013324">
    <property type="entry name" value="RNA_pol_sigma_r3/r4-like"/>
</dbReference>
<keyword evidence="4" id="KW-0804">Transcription</keyword>
<evidence type="ECO:0000256" key="4">
    <source>
        <dbReference type="ARBA" id="ARBA00023163"/>
    </source>
</evidence>
<dbReference type="GO" id="GO:0016987">
    <property type="term" value="F:sigma factor activity"/>
    <property type="evidence" value="ECO:0007669"/>
    <property type="project" value="UniProtKB-KW"/>
</dbReference>
<evidence type="ECO:0000256" key="3">
    <source>
        <dbReference type="ARBA" id="ARBA00023082"/>
    </source>
</evidence>
<dbReference type="InterPro" id="IPR036388">
    <property type="entry name" value="WH-like_DNA-bd_sf"/>
</dbReference>